<dbReference type="Pfam" id="PF00011">
    <property type="entry name" value="HSP20"/>
    <property type="match status" value="1"/>
</dbReference>
<dbReference type="CDD" id="cd06464">
    <property type="entry name" value="ACD_sHsps-like"/>
    <property type="match status" value="1"/>
</dbReference>
<feature type="compositionally biased region" description="Basic residues" evidence="4">
    <location>
        <begin position="393"/>
        <end position="402"/>
    </location>
</feature>
<name>D3BKI6_HETP5</name>
<feature type="region of interest" description="Disordered" evidence="4">
    <location>
        <begin position="479"/>
        <end position="532"/>
    </location>
</feature>
<accession>D3BKI6</accession>
<feature type="domain" description="SHSP" evidence="5">
    <location>
        <begin position="41"/>
        <end position="154"/>
    </location>
</feature>
<feature type="region of interest" description="Disordered" evidence="4">
    <location>
        <begin position="366"/>
        <end position="385"/>
    </location>
</feature>
<comment type="similarity">
    <text evidence="2 3">Belongs to the small heat shock protein (HSP20) family.</text>
</comment>
<dbReference type="GeneID" id="31364543"/>
<evidence type="ECO:0000313" key="6">
    <source>
        <dbReference type="EMBL" id="EFA78416.1"/>
    </source>
</evidence>
<evidence type="ECO:0000256" key="4">
    <source>
        <dbReference type="SAM" id="MobiDB-lite"/>
    </source>
</evidence>
<dbReference type="Proteomes" id="UP000001396">
    <property type="component" value="Unassembled WGS sequence"/>
</dbReference>
<proteinExistence type="inferred from homology"/>
<dbReference type="InParanoid" id="D3BKI6"/>
<feature type="compositionally biased region" description="Basic and acidic residues" evidence="4">
    <location>
        <begin position="686"/>
        <end position="706"/>
    </location>
</feature>
<dbReference type="SUPFAM" id="SSF49764">
    <property type="entry name" value="HSP20-like chaperones"/>
    <property type="match status" value="1"/>
</dbReference>
<feature type="compositionally biased region" description="Basic and acidic residues" evidence="4">
    <location>
        <begin position="274"/>
        <end position="292"/>
    </location>
</feature>
<evidence type="ECO:0000256" key="1">
    <source>
        <dbReference type="ARBA" id="ARBA00023016"/>
    </source>
</evidence>
<gene>
    <name evidence="6" type="ORF">PPL_09067</name>
</gene>
<feature type="region of interest" description="Disordered" evidence="4">
    <location>
        <begin position="273"/>
        <end position="331"/>
    </location>
</feature>
<feature type="compositionally biased region" description="Polar residues" evidence="4">
    <location>
        <begin position="318"/>
        <end position="328"/>
    </location>
</feature>
<evidence type="ECO:0000256" key="3">
    <source>
        <dbReference type="RuleBase" id="RU003616"/>
    </source>
</evidence>
<organism evidence="6 7">
    <name type="scientific">Heterostelium pallidum (strain ATCC 26659 / Pp 5 / PN500)</name>
    <name type="common">Cellular slime mold</name>
    <name type="synonym">Polysphondylium pallidum</name>
    <dbReference type="NCBI Taxonomy" id="670386"/>
    <lineage>
        <taxon>Eukaryota</taxon>
        <taxon>Amoebozoa</taxon>
        <taxon>Evosea</taxon>
        <taxon>Eumycetozoa</taxon>
        <taxon>Dictyostelia</taxon>
        <taxon>Acytosteliales</taxon>
        <taxon>Acytosteliaceae</taxon>
        <taxon>Heterostelium</taxon>
    </lineage>
</organism>
<evidence type="ECO:0000259" key="5">
    <source>
        <dbReference type="PROSITE" id="PS01031"/>
    </source>
</evidence>
<dbReference type="InterPro" id="IPR031107">
    <property type="entry name" value="Small_HSP"/>
</dbReference>
<feature type="region of interest" description="Disordered" evidence="4">
    <location>
        <begin position="685"/>
        <end position="720"/>
    </location>
</feature>
<keyword evidence="7" id="KW-1185">Reference proteome</keyword>
<dbReference type="RefSeq" id="XP_020430541.1">
    <property type="nucleotide sequence ID" value="XM_020579866.1"/>
</dbReference>
<dbReference type="PROSITE" id="PS01031">
    <property type="entry name" value="SHSP"/>
    <property type="match status" value="1"/>
</dbReference>
<reference evidence="6 7" key="1">
    <citation type="journal article" date="2011" name="Genome Res.">
        <title>Phylogeny-wide analysis of social amoeba genomes highlights ancient origins for complex intercellular communication.</title>
        <authorList>
            <person name="Heidel A.J."/>
            <person name="Lawal H.M."/>
            <person name="Felder M."/>
            <person name="Schilde C."/>
            <person name="Helps N.R."/>
            <person name="Tunggal B."/>
            <person name="Rivero F."/>
            <person name="John U."/>
            <person name="Schleicher M."/>
            <person name="Eichinger L."/>
            <person name="Platzer M."/>
            <person name="Noegel A.A."/>
            <person name="Schaap P."/>
            <person name="Gloeckner G."/>
        </authorList>
    </citation>
    <scope>NUCLEOTIDE SEQUENCE [LARGE SCALE GENOMIC DNA]</scope>
    <source>
        <strain evidence="7">ATCC 26659 / Pp 5 / PN500</strain>
    </source>
</reference>
<dbReference type="InterPro" id="IPR008978">
    <property type="entry name" value="HSP20-like_chaperone"/>
</dbReference>
<dbReference type="EMBL" id="ADBJ01000038">
    <property type="protein sequence ID" value="EFA78416.1"/>
    <property type="molecule type" value="Genomic_DNA"/>
</dbReference>
<protein>
    <submittedName>
        <fullName evidence="6">Heat shock protein Hsp20 domain-containing protein</fullName>
    </submittedName>
</protein>
<dbReference type="InterPro" id="IPR002068">
    <property type="entry name" value="A-crystallin/Hsp20_dom"/>
</dbReference>
<feature type="compositionally biased region" description="Low complexity" evidence="4">
    <location>
        <begin position="403"/>
        <end position="421"/>
    </location>
</feature>
<feature type="compositionally biased region" description="Basic residues" evidence="4">
    <location>
        <begin position="308"/>
        <end position="317"/>
    </location>
</feature>
<evidence type="ECO:0000313" key="7">
    <source>
        <dbReference type="Proteomes" id="UP000001396"/>
    </source>
</evidence>
<keyword evidence="1 6" id="KW-0346">Stress response</keyword>
<feature type="compositionally biased region" description="Polar residues" evidence="4">
    <location>
        <begin position="293"/>
        <end position="306"/>
    </location>
</feature>
<dbReference type="FunCoup" id="D3BKI6">
    <property type="interactions" value="98"/>
</dbReference>
<evidence type="ECO:0000256" key="2">
    <source>
        <dbReference type="PROSITE-ProRule" id="PRU00285"/>
    </source>
</evidence>
<dbReference type="AlphaFoldDB" id="D3BKI6"/>
<comment type="caution">
    <text evidence="6">The sequence shown here is derived from an EMBL/GenBank/DDBJ whole genome shotgun (WGS) entry which is preliminary data.</text>
</comment>
<dbReference type="STRING" id="670386.D3BKI6"/>
<feature type="region of interest" description="Disordered" evidence="4">
    <location>
        <begin position="452"/>
        <end position="471"/>
    </location>
</feature>
<sequence length="720" mass="82566">MSSTMNNWLSHPMEELNGLKHHFDETLKNWTSSLTHPTSEPTDWGWKPRMDVCESKDNYKIILELPGFQRDDLDVQVNGRFLSIKGSKFEKSTDEWKFHRRERYSGGEFHRAVALPEGIDGSSIQAKFQGGMLTLTIPKTGGKNTQHITLLGSEEHSNLRSVIEAEEAERRRRIQDFNPTYLKSGVNSKIGSFMEEGFGNRRLFGLDKDLAKNSNENRIMSKRLEMNERDRRVRDKRGEDQKKLLANKVSKMVKPNSSVQLQKLKHVPLFKSSHQMEEKERTDRMRDKRGQEISKSNAKKVSNMIKSSGRHQLRRTPSKSSFHPSGKNSFHKNTSKFAQIRVHPHTEPFHGKKSCLAVHQMEEKERNRRMADKNGQQLAKKNAKKISDMVKRSGKKSLHHVSRPSSSFSRIPITTGSSSSKYNSHSFKFSNFGNMNTQKINACRHMDKVEEKERNRRLADKNGQQIAKKNAKKIADMVKKSGGKSRLHPSPHSSSKRDIHHHTSTHRTISLEEKERQRRLKDKKGQADAKKNAMKISKMVEREGNRANLHKGSTNLSKINAGKHMNKIEEKERSRRIADKKGMADCKKNAKKVSDMIKKSEGVNMLKVNHDSPMKHHDNRQLDLIEEKERTRRLKDKKGQVDAKKLANLISQMVKGSGGKTHLNPHPLSATKMEYNKSTNKFLGQLEEKERERRLKDKKGQADAKKTAKKIAGMIGRASC</sequence>
<feature type="region of interest" description="Disordered" evidence="4">
    <location>
        <begin position="393"/>
        <end position="421"/>
    </location>
</feature>
<feature type="region of interest" description="Disordered" evidence="4">
    <location>
        <begin position="566"/>
        <end position="592"/>
    </location>
</feature>
<dbReference type="PANTHER" id="PTHR11527">
    <property type="entry name" value="HEAT-SHOCK PROTEIN 20 FAMILY MEMBER"/>
    <property type="match status" value="1"/>
</dbReference>
<dbReference type="Gene3D" id="2.60.40.790">
    <property type="match status" value="1"/>
</dbReference>